<dbReference type="KEGG" id="shal:SHALO_1179"/>
<protein>
    <submittedName>
        <fullName evidence="9">Lipoprotein-releasing system permease, LolE-like</fullName>
    </submittedName>
</protein>
<evidence type="ECO:0000256" key="2">
    <source>
        <dbReference type="ARBA" id="ARBA00022475"/>
    </source>
</evidence>
<evidence type="ECO:0000256" key="5">
    <source>
        <dbReference type="ARBA" id="ARBA00023136"/>
    </source>
</evidence>
<keyword evidence="9" id="KW-0449">Lipoprotein</keyword>
<dbReference type="PANTHER" id="PTHR43738">
    <property type="entry name" value="ABC TRANSPORTER, MEMBRANE PROTEIN"/>
    <property type="match status" value="1"/>
</dbReference>
<dbReference type="AlphaFoldDB" id="A0A1D7TIZ1"/>
<evidence type="ECO:0000313" key="10">
    <source>
        <dbReference type="Proteomes" id="UP000094609"/>
    </source>
</evidence>
<dbReference type="InterPro" id="IPR051125">
    <property type="entry name" value="ABC-4/HrtB_transporter"/>
</dbReference>
<evidence type="ECO:0000259" key="7">
    <source>
        <dbReference type="Pfam" id="PF02687"/>
    </source>
</evidence>
<feature type="domain" description="ABC3 transporter permease C-terminal" evidence="7">
    <location>
        <begin position="233"/>
        <end position="351"/>
    </location>
</feature>
<reference evidence="10" key="1">
    <citation type="submission" date="2016-08" db="EMBL/GenBank/DDBJ databases">
        <title>Complete genome sequence of the organohalide-respiring Epsilonproteobacterium Sulfurospirillum halorespirans.</title>
        <authorList>
            <person name="Goris T."/>
            <person name="Zimmermann J."/>
            <person name="Schenz B."/>
            <person name="Lemos M."/>
            <person name="Hackermueller J."/>
            <person name="Diekert G."/>
        </authorList>
    </citation>
    <scope>NUCLEOTIDE SEQUENCE [LARGE SCALE GENOMIC DNA]</scope>
    <source>
        <strain>DSM 13726</strain>
        <strain evidence="10">PCE-M2</strain>
    </source>
</reference>
<evidence type="ECO:0000259" key="8">
    <source>
        <dbReference type="Pfam" id="PF12704"/>
    </source>
</evidence>
<dbReference type="STRING" id="1193502.SHALO_1179"/>
<name>A0A1D7TIZ1_9BACT</name>
<dbReference type="RefSeq" id="WP_069477784.1">
    <property type="nucleotide sequence ID" value="NZ_CP017111.1"/>
</dbReference>
<keyword evidence="2" id="KW-1003">Cell membrane</keyword>
<feature type="transmembrane region" description="Helical" evidence="6">
    <location>
        <begin position="319"/>
        <end position="341"/>
    </location>
</feature>
<dbReference type="Proteomes" id="UP000094609">
    <property type="component" value="Chromosome"/>
</dbReference>
<proteinExistence type="predicted"/>
<feature type="transmembrane region" description="Helical" evidence="6">
    <location>
        <begin position="17"/>
        <end position="41"/>
    </location>
</feature>
<comment type="subcellular location">
    <subcellularLocation>
        <location evidence="1">Cell membrane</location>
        <topology evidence="1">Multi-pass membrane protein</topology>
    </subcellularLocation>
</comment>
<dbReference type="PATRIC" id="fig|1193502.14.peg.1197"/>
<keyword evidence="4 6" id="KW-1133">Transmembrane helix</keyword>
<organism evidence="9 10">
    <name type="scientific">Sulfurospirillum halorespirans DSM 13726</name>
    <dbReference type="NCBI Taxonomy" id="1193502"/>
    <lineage>
        <taxon>Bacteria</taxon>
        <taxon>Pseudomonadati</taxon>
        <taxon>Campylobacterota</taxon>
        <taxon>Epsilonproteobacteria</taxon>
        <taxon>Campylobacterales</taxon>
        <taxon>Sulfurospirillaceae</taxon>
        <taxon>Sulfurospirillum</taxon>
    </lineage>
</organism>
<dbReference type="InterPro" id="IPR025857">
    <property type="entry name" value="MacB_PCD"/>
</dbReference>
<evidence type="ECO:0000256" key="3">
    <source>
        <dbReference type="ARBA" id="ARBA00022692"/>
    </source>
</evidence>
<gene>
    <name evidence="9" type="ORF">SHALO_1179</name>
</gene>
<keyword evidence="5 6" id="KW-0472">Membrane</keyword>
<sequence>MISLFFKALNRNRFKTFLIYTSITVAIMAIFMITSISRGIIGMYSTMLKTEGDIIVTQAKIADTFFSDVNASLADKIKMIAGVKEVYALILGASPINELPIAAIYGVSENRFKTYALTEGTYPKKGEVILGKNINARLHAPKSVSISNKTFAVSGIFENGIGFEDGGAVLNREDASAIFNKEASILLVSMERGDEANAMIEHINALSSDIEAKTTHEFVDNYNQFKIIETSSNVISAVAFLMGLLGIASLISITINERRSEFGILRAIGKSSNFIITMVVGETFVITCVGFISALLFSKALLFMIAHIEKFQGYVNGELSFETIVTVFGFSLFMALLGALLPAYSASKIDPIILIQRGAL</sequence>
<evidence type="ECO:0000256" key="6">
    <source>
        <dbReference type="SAM" id="Phobius"/>
    </source>
</evidence>
<accession>A0A1D7TIZ1</accession>
<dbReference type="InterPro" id="IPR003838">
    <property type="entry name" value="ABC3_permease_C"/>
</dbReference>
<keyword evidence="3 6" id="KW-0812">Transmembrane</keyword>
<evidence type="ECO:0000313" key="9">
    <source>
        <dbReference type="EMBL" id="AOO64957.1"/>
    </source>
</evidence>
<keyword evidence="10" id="KW-1185">Reference proteome</keyword>
<feature type="domain" description="MacB-like periplasmic core" evidence="8">
    <location>
        <begin position="16"/>
        <end position="205"/>
    </location>
</feature>
<feature type="transmembrane region" description="Helical" evidence="6">
    <location>
        <begin position="234"/>
        <end position="255"/>
    </location>
</feature>
<feature type="transmembrane region" description="Helical" evidence="6">
    <location>
        <begin position="275"/>
        <end position="298"/>
    </location>
</feature>
<dbReference type="EMBL" id="CP017111">
    <property type="protein sequence ID" value="AOO64957.1"/>
    <property type="molecule type" value="Genomic_DNA"/>
</dbReference>
<evidence type="ECO:0000256" key="4">
    <source>
        <dbReference type="ARBA" id="ARBA00022989"/>
    </source>
</evidence>
<dbReference type="Pfam" id="PF02687">
    <property type="entry name" value="FtsX"/>
    <property type="match status" value="1"/>
</dbReference>
<evidence type="ECO:0000256" key="1">
    <source>
        <dbReference type="ARBA" id="ARBA00004651"/>
    </source>
</evidence>
<dbReference type="PANTHER" id="PTHR43738:SF3">
    <property type="entry name" value="ABC TRANSPORTER PERMEASE"/>
    <property type="match status" value="1"/>
</dbReference>
<dbReference type="GO" id="GO:0005886">
    <property type="term" value="C:plasma membrane"/>
    <property type="evidence" value="ECO:0007669"/>
    <property type="project" value="UniProtKB-SubCell"/>
</dbReference>
<dbReference type="Pfam" id="PF12704">
    <property type="entry name" value="MacB_PCD"/>
    <property type="match status" value="1"/>
</dbReference>